<keyword evidence="2 8" id="KW-0436">Ligase</keyword>
<dbReference type="SUPFAM" id="SSF53244">
    <property type="entry name" value="MurD-like peptide ligases, peptide-binding domain"/>
    <property type="match status" value="1"/>
</dbReference>
<dbReference type="STRING" id="106004.A0A1Y2EY72"/>
<dbReference type="InterPro" id="IPR036615">
    <property type="entry name" value="Mur_ligase_C_dom_sf"/>
</dbReference>
<dbReference type="UniPathway" id="UPA00850"/>
<dbReference type="PROSITE" id="PS01011">
    <property type="entry name" value="FOLYLPOLYGLU_SYNT_1"/>
    <property type="match status" value="1"/>
</dbReference>
<dbReference type="AlphaFoldDB" id="A0A1Y2EY72"/>
<dbReference type="NCBIfam" id="TIGR01499">
    <property type="entry name" value="folC"/>
    <property type="match status" value="1"/>
</dbReference>
<proteinExistence type="inferred from homology"/>
<evidence type="ECO:0000259" key="7">
    <source>
        <dbReference type="Pfam" id="PF02875"/>
    </source>
</evidence>
<sequence length="473" mass="50813">MPSPPSPAMPPTPTSAIQLGLPRITSLLHSLQSPHLQTPIIHISGTNGKGSVSAYLSSILLKSGLRVGRFNSPHLVEEWDCLQLGGRNVRREVFEGTKEEVEEVDRREGVGATAFELLTATAFTVFARERPKLDLAVVEVGMGGLTDATNVVDPERTLLSMITPIELDHQKFLGETIGEIARVKAGIVKRGTEVVLAGQAHGEVEGVVRGVADEMDATVWLAGEGSVVEEKEAIAEAEDQTPLPPLVSLPLTPLSIYPSSTVPPPPRTTHLQARLPLPGAYQLSNSATALLASQLLRTSPRCLAMLPSLSGITDESMKEGIESTRWPGRLDWLALPSPRQRMKLLVDGAHNPSSAETLASYLTSLPPHIAPTTLVIGLSFPRDPASILAPLLSSSRISKVVCTPFTPPPSMPWIRATGAEEIASRAKEWDVEVEVVQSVEEAIEGLKMGERAVVAGSLYLAADIYRWVRGRGE</sequence>
<dbReference type="InterPro" id="IPR004101">
    <property type="entry name" value="Mur_ligase_C"/>
</dbReference>
<keyword evidence="9" id="KW-1185">Reference proteome</keyword>
<dbReference type="GO" id="GO:0046872">
    <property type="term" value="F:metal ion binding"/>
    <property type="evidence" value="ECO:0007669"/>
    <property type="project" value="UniProtKB-KW"/>
</dbReference>
<dbReference type="Gene3D" id="3.90.190.20">
    <property type="entry name" value="Mur ligase, C-terminal domain"/>
    <property type="match status" value="1"/>
</dbReference>
<dbReference type="GO" id="GO:0005524">
    <property type="term" value="F:ATP binding"/>
    <property type="evidence" value="ECO:0007669"/>
    <property type="project" value="UniProtKB-KW"/>
</dbReference>
<dbReference type="InParanoid" id="A0A1Y2EY72"/>
<comment type="caution">
    <text evidence="8">The sequence shown here is derived from an EMBL/GenBank/DDBJ whole genome shotgun (WGS) entry which is preliminary data.</text>
</comment>
<evidence type="ECO:0000256" key="2">
    <source>
        <dbReference type="ARBA" id="ARBA00022598"/>
    </source>
</evidence>
<dbReference type="Pfam" id="PF02875">
    <property type="entry name" value="Mur_ligase_C"/>
    <property type="match status" value="1"/>
</dbReference>
<evidence type="ECO:0000313" key="8">
    <source>
        <dbReference type="EMBL" id="ORY76520.1"/>
    </source>
</evidence>
<dbReference type="GO" id="GO:0004326">
    <property type="term" value="F:tetrahydrofolylpolyglutamate synthase activity"/>
    <property type="evidence" value="ECO:0007669"/>
    <property type="project" value="InterPro"/>
</dbReference>
<gene>
    <name evidence="8" type="ORF">BCR35DRAFT_292513</name>
</gene>
<dbReference type="GO" id="GO:0005829">
    <property type="term" value="C:cytosol"/>
    <property type="evidence" value="ECO:0007669"/>
    <property type="project" value="TreeGrafter"/>
</dbReference>
<name>A0A1Y2EY72_9BASI</name>
<organism evidence="8 9">
    <name type="scientific">Leucosporidium creatinivorum</name>
    <dbReference type="NCBI Taxonomy" id="106004"/>
    <lineage>
        <taxon>Eukaryota</taxon>
        <taxon>Fungi</taxon>
        <taxon>Dikarya</taxon>
        <taxon>Basidiomycota</taxon>
        <taxon>Pucciniomycotina</taxon>
        <taxon>Microbotryomycetes</taxon>
        <taxon>Leucosporidiales</taxon>
        <taxon>Leucosporidium</taxon>
    </lineage>
</organism>
<comment type="similarity">
    <text evidence="1">Belongs to the folylpolyglutamate synthase family.</text>
</comment>
<keyword evidence="4" id="KW-0547">Nucleotide-binding</keyword>
<dbReference type="PIRSF" id="PIRSF001563">
    <property type="entry name" value="Folylpolyglu_synth"/>
    <property type="match status" value="1"/>
</dbReference>
<dbReference type="GO" id="GO:0008841">
    <property type="term" value="F:dihydrofolate synthase activity"/>
    <property type="evidence" value="ECO:0007669"/>
    <property type="project" value="TreeGrafter"/>
</dbReference>
<accession>A0A1Y2EY72</accession>
<reference evidence="8 9" key="1">
    <citation type="submission" date="2016-07" db="EMBL/GenBank/DDBJ databases">
        <title>Pervasive Adenine N6-methylation of Active Genes in Fungi.</title>
        <authorList>
            <consortium name="DOE Joint Genome Institute"/>
            <person name="Mondo S.J."/>
            <person name="Dannebaum R.O."/>
            <person name="Kuo R.C."/>
            <person name="Labutti K."/>
            <person name="Haridas S."/>
            <person name="Kuo A."/>
            <person name="Salamov A."/>
            <person name="Ahrendt S.R."/>
            <person name="Lipzen A."/>
            <person name="Sullivan W."/>
            <person name="Andreopoulos W.B."/>
            <person name="Clum A."/>
            <person name="Lindquist E."/>
            <person name="Daum C."/>
            <person name="Ramamoorthy G.K."/>
            <person name="Gryganskyi A."/>
            <person name="Culley D."/>
            <person name="Magnuson J.K."/>
            <person name="James T.Y."/>
            <person name="O'Malley M.A."/>
            <person name="Stajich J.E."/>
            <person name="Spatafora J.W."/>
            <person name="Visel A."/>
            <person name="Grigoriev I.V."/>
        </authorList>
    </citation>
    <scope>NUCLEOTIDE SEQUENCE [LARGE SCALE GENOMIC DNA]</scope>
    <source>
        <strain evidence="8 9">62-1032</strain>
    </source>
</reference>
<evidence type="ECO:0000256" key="4">
    <source>
        <dbReference type="ARBA" id="ARBA00022741"/>
    </source>
</evidence>
<dbReference type="InterPro" id="IPR018109">
    <property type="entry name" value="Folylpolyglutamate_synth_CS"/>
</dbReference>
<evidence type="ECO:0000256" key="5">
    <source>
        <dbReference type="ARBA" id="ARBA00022840"/>
    </source>
</evidence>
<dbReference type="OrthoDB" id="5212574at2759"/>
<dbReference type="SUPFAM" id="SSF53623">
    <property type="entry name" value="MurD-like peptide ligases, catalytic domain"/>
    <property type="match status" value="1"/>
</dbReference>
<evidence type="ECO:0000256" key="3">
    <source>
        <dbReference type="ARBA" id="ARBA00022723"/>
    </source>
</evidence>
<dbReference type="PROSITE" id="PS01012">
    <property type="entry name" value="FOLYLPOLYGLU_SYNT_2"/>
    <property type="match status" value="1"/>
</dbReference>
<dbReference type="GO" id="GO:0005739">
    <property type="term" value="C:mitochondrion"/>
    <property type="evidence" value="ECO:0007669"/>
    <property type="project" value="TreeGrafter"/>
</dbReference>
<dbReference type="InterPro" id="IPR036565">
    <property type="entry name" value="Mur-like_cat_sf"/>
</dbReference>
<dbReference type="FunCoup" id="A0A1Y2EY72">
    <property type="interactions" value="184"/>
</dbReference>
<dbReference type="Proteomes" id="UP000193467">
    <property type="component" value="Unassembled WGS sequence"/>
</dbReference>
<protein>
    <submittedName>
        <fullName evidence="8">Mur ligase</fullName>
    </submittedName>
</protein>
<evidence type="ECO:0000313" key="9">
    <source>
        <dbReference type="Proteomes" id="UP000193467"/>
    </source>
</evidence>
<dbReference type="InterPro" id="IPR001645">
    <property type="entry name" value="Folylpolyglutamate_synth"/>
</dbReference>
<dbReference type="PANTHER" id="PTHR11136:SF0">
    <property type="entry name" value="DIHYDROFOLATE SYNTHETASE-RELATED"/>
    <property type="match status" value="1"/>
</dbReference>
<dbReference type="PANTHER" id="PTHR11136">
    <property type="entry name" value="FOLYLPOLYGLUTAMATE SYNTHASE-RELATED"/>
    <property type="match status" value="1"/>
</dbReference>
<evidence type="ECO:0000256" key="1">
    <source>
        <dbReference type="ARBA" id="ARBA00008276"/>
    </source>
</evidence>
<dbReference type="Gene3D" id="3.40.1190.10">
    <property type="entry name" value="Mur-like, catalytic domain"/>
    <property type="match status" value="1"/>
</dbReference>
<keyword evidence="6" id="KW-0460">Magnesium</keyword>
<keyword evidence="5" id="KW-0067">ATP-binding</keyword>
<feature type="domain" description="Mur ligase C-terminal" evidence="7">
    <location>
        <begin position="329"/>
        <end position="454"/>
    </location>
</feature>
<dbReference type="EMBL" id="MCGR01000034">
    <property type="protein sequence ID" value="ORY76520.1"/>
    <property type="molecule type" value="Genomic_DNA"/>
</dbReference>
<evidence type="ECO:0000256" key="6">
    <source>
        <dbReference type="ARBA" id="ARBA00022842"/>
    </source>
</evidence>
<keyword evidence="3" id="KW-0479">Metal-binding</keyword>